<dbReference type="Pfam" id="PF02129">
    <property type="entry name" value="Peptidase_S15"/>
    <property type="match status" value="1"/>
</dbReference>
<proteinExistence type="predicted"/>
<dbReference type="EMBL" id="JAGSMN010001302">
    <property type="protein sequence ID" value="MBR7678246.1"/>
    <property type="molecule type" value="Genomic_DNA"/>
</dbReference>
<gene>
    <name evidence="2" type="ORF">KDA82_35790</name>
</gene>
<dbReference type="Gene3D" id="1.10.3020.10">
    <property type="entry name" value="alpha-amino acid ester hydrolase ( Helical cap domain)"/>
    <property type="match status" value="1"/>
</dbReference>
<evidence type="ECO:0000259" key="1">
    <source>
        <dbReference type="Pfam" id="PF02129"/>
    </source>
</evidence>
<dbReference type="AlphaFoldDB" id="A0A8T4J0V8"/>
<evidence type="ECO:0000313" key="2">
    <source>
        <dbReference type="EMBL" id="MBR7678246.1"/>
    </source>
</evidence>
<dbReference type="Gene3D" id="3.40.50.1820">
    <property type="entry name" value="alpha/beta hydrolase"/>
    <property type="match status" value="1"/>
</dbReference>
<dbReference type="GO" id="GO:0016787">
    <property type="term" value="F:hydrolase activity"/>
    <property type="evidence" value="ECO:0007669"/>
    <property type="project" value="InterPro"/>
</dbReference>
<feature type="non-terminal residue" evidence="2">
    <location>
        <position position="93"/>
    </location>
</feature>
<dbReference type="SUPFAM" id="SSF53474">
    <property type="entry name" value="alpha/beta-Hydrolases"/>
    <property type="match status" value="1"/>
</dbReference>
<keyword evidence="3" id="KW-1185">Reference proteome</keyword>
<protein>
    <submittedName>
        <fullName evidence="2">Peptidase S15</fullName>
    </submittedName>
</protein>
<name>A0A8T4J0V8_9ACTN</name>
<dbReference type="InterPro" id="IPR000383">
    <property type="entry name" value="Xaa-Pro-like_dom"/>
</dbReference>
<comment type="caution">
    <text evidence="2">The sequence shown here is derived from an EMBL/GenBank/DDBJ whole genome shotgun (WGS) entry which is preliminary data.</text>
</comment>
<dbReference type="Proteomes" id="UP000675554">
    <property type="component" value="Unassembled WGS sequence"/>
</dbReference>
<feature type="non-terminal residue" evidence="2">
    <location>
        <position position="1"/>
    </location>
</feature>
<evidence type="ECO:0000313" key="3">
    <source>
        <dbReference type="Proteomes" id="UP000675554"/>
    </source>
</evidence>
<dbReference type="InterPro" id="IPR029058">
    <property type="entry name" value="AB_hydrolase_fold"/>
</dbReference>
<sequence>AATRHPDADDPYWEGADLAVAAERARVPVGLVTGWHDALAAQTFAQYARLRATDCETALLVGPWTHTSALQQGWPEVFAETLAWLRAHLCDDA</sequence>
<organism evidence="2 3">
    <name type="scientific">Streptomyces daliensis</name>
    <dbReference type="NCBI Taxonomy" id="299421"/>
    <lineage>
        <taxon>Bacteria</taxon>
        <taxon>Bacillati</taxon>
        <taxon>Actinomycetota</taxon>
        <taxon>Actinomycetes</taxon>
        <taxon>Kitasatosporales</taxon>
        <taxon>Streptomycetaceae</taxon>
        <taxon>Streptomyces</taxon>
    </lineage>
</organism>
<reference evidence="2" key="1">
    <citation type="submission" date="2021-04" db="EMBL/GenBank/DDBJ databases">
        <title>Sequencing of actinobacteria type strains.</title>
        <authorList>
            <person name="Nguyen G.-S."/>
            <person name="Wentzel A."/>
        </authorList>
    </citation>
    <scope>NUCLEOTIDE SEQUENCE</scope>
    <source>
        <strain evidence="2">DSM 42095</strain>
    </source>
</reference>
<accession>A0A8T4J0V8</accession>
<feature type="domain" description="Xaa-Pro dipeptidyl-peptidase-like" evidence="1">
    <location>
        <begin position="6"/>
        <end position="67"/>
    </location>
</feature>